<comment type="caution">
    <text evidence="2">The sequence shown here is derived from an EMBL/GenBank/DDBJ whole genome shotgun (WGS) entry which is preliminary data.</text>
</comment>
<dbReference type="EMBL" id="CAADFC020000010">
    <property type="protein sequence ID" value="VIO70103.1"/>
    <property type="molecule type" value="Genomic_DNA"/>
</dbReference>
<protein>
    <recommendedName>
        <fullName evidence="1">Tc1-like transposase DDE domain-containing protein</fullName>
    </recommendedName>
</protein>
<dbReference type="AlphaFoldDB" id="A0A508T5B2"/>
<evidence type="ECO:0000259" key="1">
    <source>
        <dbReference type="Pfam" id="PF13358"/>
    </source>
</evidence>
<dbReference type="NCBIfam" id="NF033545">
    <property type="entry name" value="transpos_IS630"/>
    <property type="match status" value="1"/>
</dbReference>
<gene>
    <name evidence="2" type="ORF">CI1B_29530</name>
</gene>
<organism evidence="2 3">
    <name type="scientific">Bradyrhizobium ivorense</name>
    <dbReference type="NCBI Taxonomy" id="2511166"/>
    <lineage>
        <taxon>Bacteria</taxon>
        <taxon>Pseudomonadati</taxon>
        <taxon>Pseudomonadota</taxon>
        <taxon>Alphaproteobacteria</taxon>
        <taxon>Hyphomicrobiales</taxon>
        <taxon>Nitrobacteraceae</taxon>
        <taxon>Bradyrhizobium</taxon>
    </lineage>
</organism>
<dbReference type="InterPro" id="IPR036397">
    <property type="entry name" value="RNaseH_sf"/>
</dbReference>
<dbReference type="GO" id="GO:0003676">
    <property type="term" value="F:nucleic acid binding"/>
    <property type="evidence" value="ECO:0007669"/>
    <property type="project" value="InterPro"/>
</dbReference>
<dbReference type="Pfam" id="PF13358">
    <property type="entry name" value="DDE_3"/>
    <property type="match status" value="1"/>
</dbReference>
<dbReference type="Proteomes" id="UP000328092">
    <property type="component" value="Unassembled WGS sequence"/>
</dbReference>
<dbReference type="InterPro" id="IPR038717">
    <property type="entry name" value="Tc1-like_DDE_dom"/>
</dbReference>
<evidence type="ECO:0000313" key="3">
    <source>
        <dbReference type="Proteomes" id="UP000328092"/>
    </source>
</evidence>
<name>A0A508T5B2_9BRAD</name>
<feature type="domain" description="Tc1-like transposase DDE" evidence="1">
    <location>
        <begin position="16"/>
        <end position="154"/>
    </location>
</feature>
<dbReference type="InterPro" id="IPR047655">
    <property type="entry name" value="Transpos_IS630-like"/>
</dbReference>
<reference evidence="2" key="1">
    <citation type="submission" date="2019-02" db="EMBL/GenBank/DDBJ databases">
        <authorList>
            <person name="Pothier F.J."/>
        </authorList>
    </citation>
    <scope>NUCLEOTIDE SEQUENCE</scope>
    <source>
        <strain evidence="2">CI-1B</strain>
    </source>
</reference>
<keyword evidence="3" id="KW-1185">Reference proteome</keyword>
<proteinExistence type="predicted"/>
<sequence length="187" mass="21446">MEEIRSSLAPDTPVEVWFQDEMRVGQKNKLTYRWARKGSRPRATHDQRTQSTYLFGAVCPELGTGAALVLPFCNSEAMQLHLNEIASKVSPGAHAIVILDQAGWHGAKELKIPHNISLMPLPPRSPELNSQENIWQFMRQNWLSNRVFKSYDNIVDHCCFAWNTLIDQPWKIMSIALRDWAYIGRSI</sequence>
<accession>A0A508T5B2</accession>
<dbReference type="Gene3D" id="3.30.420.10">
    <property type="entry name" value="Ribonuclease H-like superfamily/Ribonuclease H"/>
    <property type="match status" value="1"/>
</dbReference>
<evidence type="ECO:0000313" key="2">
    <source>
        <dbReference type="EMBL" id="VIO70103.1"/>
    </source>
</evidence>